<evidence type="ECO:0000313" key="3">
    <source>
        <dbReference type="EMBL" id="TMW11361.1"/>
    </source>
</evidence>
<evidence type="ECO:0000313" key="4">
    <source>
        <dbReference type="Proteomes" id="UP000739180"/>
    </source>
</evidence>
<proteinExistence type="predicted"/>
<gene>
    <name evidence="3" type="ORF">FGS76_15020</name>
</gene>
<evidence type="ECO:0000256" key="2">
    <source>
        <dbReference type="SAM" id="SignalP"/>
    </source>
</evidence>
<dbReference type="Proteomes" id="UP000739180">
    <property type="component" value="Unassembled WGS sequence"/>
</dbReference>
<feature type="region of interest" description="Disordered" evidence="1">
    <location>
        <begin position="31"/>
        <end position="53"/>
    </location>
</feature>
<protein>
    <recommendedName>
        <fullName evidence="5">Lipoprotein</fullName>
    </recommendedName>
</protein>
<feature type="chain" id="PRO_5045582064" description="Lipoprotein" evidence="2">
    <location>
        <begin position="24"/>
        <end position="395"/>
    </location>
</feature>
<organism evidence="3 4">
    <name type="scientific">Alloalcanivorax gelatiniphagus</name>
    <dbReference type="NCBI Taxonomy" id="1194167"/>
    <lineage>
        <taxon>Bacteria</taxon>
        <taxon>Pseudomonadati</taxon>
        <taxon>Pseudomonadota</taxon>
        <taxon>Gammaproteobacteria</taxon>
        <taxon>Oceanospirillales</taxon>
        <taxon>Alcanivoracaceae</taxon>
        <taxon>Alloalcanivorax</taxon>
    </lineage>
</organism>
<keyword evidence="2" id="KW-0732">Signal</keyword>
<feature type="compositionally biased region" description="Gly residues" evidence="1">
    <location>
        <begin position="31"/>
        <end position="48"/>
    </location>
</feature>
<comment type="caution">
    <text evidence="3">The sequence shown here is derived from an EMBL/GenBank/DDBJ whole genome shotgun (WGS) entry which is preliminary data.</text>
</comment>
<keyword evidence="4" id="KW-1185">Reference proteome</keyword>
<evidence type="ECO:0008006" key="5">
    <source>
        <dbReference type="Google" id="ProtNLM"/>
    </source>
</evidence>
<sequence length="395" mass="41014">MKRIQFEYPARAGLTLALAGVLAACGGSGGGGGGGGAPGGGGDGGGGEPQALSQVPPATFDSEETVALLAPGSTYGDTVGLTASGLAFFGSVGDVEDSRVTETRDCDDGGRVAFLYRENQAVDSPYNGGVFDVVATDDQNCQDGDLNAPSSFAETRTDGERHIGYPVSGTGSGEAASAQVFIGYERSGTGLDDPFSVVLRTDGGGGLRWSRYWDGHIRMERGSAQGSRLGDGGGATELYQVSRLRSGGRDGIGYDLQTGTGTGDRFQMSFQAINQRPASEYRSEAYQGVYGRRFLNPDGRPIGGDCPAGRFQVETRSDLTVDVPDNDQSELLLFGDTRSIVSGGLAMEDNDGNTAQVVYDGSAGTVQVTLNNGTARTFTYQALSDALRARCFTAP</sequence>
<evidence type="ECO:0000256" key="1">
    <source>
        <dbReference type="SAM" id="MobiDB-lite"/>
    </source>
</evidence>
<feature type="signal peptide" evidence="2">
    <location>
        <begin position="1"/>
        <end position="23"/>
    </location>
</feature>
<name>A0ABY2XHX1_9GAMM</name>
<dbReference type="EMBL" id="VCQT01000044">
    <property type="protein sequence ID" value="TMW11361.1"/>
    <property type="molecule type" value="Genomic_DNA"/>
</dbReference>
<dbReference type="PROSITE" id="PS51257">
    <property type="entry name" value="PROKAR_LIPOPROTEIN"/>
    <property type="match status" value="1"/>
</dbReference>
<reference evidence="3 4" key="1">
    <citation type="submission" date="2019-05" db="EMBL/GenBank/DDBJ databases">
        <title>Genome of Alcanivorax gelatiniphagus, an oil degrading marine bacteria.</title>
        <authorList>
            <person name="Kwon K.K."/>
        </authorList>
    </citation>
    <scope>NUCLEOTIDE SEQUENCE [LARGE SCALE GENOMIC DNA]</scope>
    <source>
        <strain evidence="3 4">MEBiC 08158</strain>
    </source>
</reference>
<dbReference type="RefSeq" id="WP_138773451.1">
    <property type="nucleotide sequence ID" value="NZ_VCQT01000044.1"/>
</dbReference>
<accession>A0ABY2XHX1</accession>